<proteinExistence type="predicted"/>
<comment type="caution">
    <text evidence="2">The sequence shown here is derived from an EMBL/GenBank/DDBJ whole genome shotgun (WGS) entry which is preliminary data.</text>
</comment>
<dbReference type="Gene3D" id="1.10.287.1080">
    <property type="entry name" value="MazG-like"/>
    <property type="match status" value="1"/>
</dbReference>
<evidence type="ECO:0000313" key="2">
    <source>
        <dbReference type="EMBL" id="MCA2017068.1"/>
    </source>
</evidence>
<gene>
    <name evidence="2" type="ORF">LDJ79_13160</name>
</gene>
<name>A0ABS7YNY3_9VIBR</name>
<evidence type="ECO:0000313" key="3">
    <source>
        <dbReference type="Proteomes" id="UP001199044"/>
    </source>
</evidence>
<reference evidence="3" key="1">
    <citation type="submission" date="2023-07" db="EMBL/GenBank/DDBJ databases">
        <title>Molecular identification of indigenous halophilic bacteria isolated from red sea cost, biodegradation of synthetic dyes and assessment of degraded metabolite toxicity.</title>
        <authorList>
            <person name="Chaieb K."/>
            <person name="Altayb H.N."/>
        </authorList>
    </citation>
    <scope>NUCLEOTIDE SEQUENCE [LARGE SCALE GENOMIC DNA]</scope>
    <source>
        <strain evidence="3">K20</strain>
    </source>
</reference>
<accession>A0ABS7YNY3</accession>
<dbReference type="InterPro" id="IPR004518">
    <property type="entry name" value="MazG-like_dom"/>
</dbReference>
<feature type="domain" description="NTP pyrophosphohydrolase MazG-like" evidence="1">
    <location>
        <begin position="25"/>
        <end position="93"/>
    </location>
</feature>
<evidence type="ECO:0000259" key="1">
    <source>
        <dbReference type="Pfam" id="PF03819"/>
    </source>
</evidence>
<dbReference type="Proteomes" id="UP001199044">
    <property type="component" value="Unassembled WGS sequence"/>
</dbReference>
<dbReference type="RefSeq" id="WP_068717823.1">
    <property type="nucleotide sequence ID" value="NZ_AP014636.1"/>
</dbReference>
<dbReference type="EMBL" id="JAIWIU010000086">
    <property type="protein sequence ID" value="MCA2017068.1"/>
    <property type="molecule type" value="Genomic_DNA"/>
</dbReference>
<keyword evidence="3" id="KW-1185">Reference proteome</keyword>
<protein>
    <submittedName>
        <fullName evidence="2">Nucleotide pyrophosphohydrolase</fullName>
    </submittedName>
</protein>
<dbReference type="SUPFAM" id="SSF101386">
    <property type="entry name" value="all-alpha NTP pyrophosphatases"/>
    <property type="match status" value="1"/>
</dbReference>
<sequence>MNEFDTLLKIAARKSAIDADSDWYQGPETYLTGIENELAEVRSELNKHRRVYLEDELADVLWDYVNVLQALAKEQGIDPQRVLHRACQKYQERVTAIEQGQPWDEVKHRQSVELAKAHCEDVLTPQNNALTAQNK</sequence>
<organism evidence="2 3">
    <name type="scientific">Vibrio tritonius</name>
    <dbReference type="NCBI Taxonomy" id="1435069"/>
    <lineage>
        <taxon>Bacteria</taxon>
        <taxon>Pseudomonadati</taxon>
        <taxon>Pseudomonadota</taxon>
        <taxon>Gammaproteobacteria</taxon>
        <taxon>Vibrionales</taxon>
        <taxon>Vibrionaceae</taxon>
        <taxon>Vibrio</taxon>
    </lineage>
</organism>
<dbReference type="Pfam" id="PF03819">
    <property type="entry name" value="MazG"/>
    <property type="match status" value="1"/>
</dbReference>